<reference evidence="2 3" key="1">
    <citation type="submission" date="2017-09" db="EMBL/GenBank/DDBJ databases">
        <authorList>
            <person name="Ehlers B."/>
            <person name="Leendertz F.H."/>
        </authorList>
    </citation>
    <scope>NUCLEOTIDE SEQUENCE [LARGE SCALE GENOMIC DNA]</scope>
    <source>
        <strain evidence="2 3">DSM 18289</strain>
    </source>
</reference>
<dbReference type="AlphaFoldDB" id="A0A285PHY0"/>
<gene>
    <name evidence="2" type="ORF">SAMN06265368_3958</name>
</gene>
<proteinExistence type="predicted"/>
<sequence>MSSFTTPLRLAFESYRFLLTNLHHLWKLATIRLVATLTSASLIEWISLEIEDQWLDMKFSGKFFLFTFAKILVYVITFSSVAITWHKATLNQEGLKQALTPKLNVTSRRYALHSLLLSGSILMTIAIALFGTNTLAAALAPLVSQEEKVASRLITMPTLLFILVASCKWLPTLPSLATDKIPDRPWKLEWKNIPISSAISLFIICLVTLTPLALISKQLLQFANNSNIWSQIPLVLLSELVMGCALLCFLAGLSLYHYKTRNSH</sequence>
<evidence type="ECO:0000313" key="3">
    <source>
        <dbReference type="Proteomes" id="UP000219439"/>
    </source>
</evidence>
<keyword evidence="1" id="KW-0812">Transmembrane</keyword>
<keyword evidence="1" id="KW-1133">Transmembrane helix</keyword>
<evidence type="ECO:0000256" key="1">
    <source>
        <dbReference type="SAM" id="Phobius"/>
    </source>
</evidence>
<accession>A0A285PHY0</accession>
<organism evidence="2 3">
    <name type="scientific">Cohaesibacter gelatinilyticus</name>
    <dbReference type="NCBI Taxonomy" id="372072"/>
    <lineage>
        <taxon>Bacteria</taxon>
        <taxon>Pseudomonadati</taxon>
        <taxon>Pseudomonadota</taxon>
        <taxon>Alphaproteobacteria</taxon>
        <taxon>Hyphomicrobiales</taxon>
        <taxon>Cohaesibacteraceae</taxon>
    </lineage>
</organism>
<keyword evidence="3" id="KW-1185">Reference proteome</keyword>
<dbReference type="EMBL" id="OBEL01000006">
    <property type="protein sequence ID" value="SNZ20847.1"/>
    <property type="molecule type" value="Genomic_DNA"/>
</dbReference>
<feature type="transmembrane region" description="Helical" evidence="1">
    <location>
        <begin position="234"/>
        <end position="256"/>
    </location>
</feature>
<evidence type="ECO:0000313" key="2">
    <source>
        <dbReference type="EMBL" id="SNZ20847.1"/>
    </source>
</evidence>
<name>A0A285PHY0_9HYPH</name>
<feature type="transmembrane region" description="Helical" evidence="1">
    <location>
        <begin position="150"/>
        <end position="171"/>
    </location>
</feature>
<keyword evidence="1" id="KW-0472">Membrane</keyword>
<feature type="transmembrane region" description="Helical" evidence="1">
    <location>
        <begin position="63"/>
        <end position="85"/>
    </location>
</feature>
<feature type="transmembrane region" description="Helical" evidence="1">
    <location>
        <begin position="110"/>
        <end position="130"/>
    </location>
</feature>
<protein>
    <submittedName>
        <fullName evidence="2">Uncharacterized protein</fullName>
    </submittedName>
</protein>
<feature type="transmembrane region" description="Helical" evidence="1">
    <location>
        <begin position="192"/>
        <end position="214"/>
    </location>
</feature>
<dbReference type="Proteomes" id="UP000219439">
    <property type="component" value="Unassembled WGS sequence"/>
</dbReference>